<evidence type="ECO:0000313" key="1">
    <source>
        <dbReference type="EMBL" id="GAA3223093.1"/>
    </source>
</evidence>
<reference evidence="2" key="1">
    <citation type="journal article" date="2019" name="Int. J. Syst. Evol. Microbiol.">
        <title>The Global Catalogue of Microorganisms (GCM) 10K type strain sequencing project: providing services to taxonomists for standard genome sequencing and annotation.</title>
        <authorList>
            <consortium name="The Broad Institute Genomics Platform"/>
            <consortium name="The Broad Institute Genome Sequencing Center for Infectious Disease"/>
            <person name="Wu L."/>
            <person name="Ma J."/>
        </authorList>
    </citation>
    <scope>NUCLEOTIDE SEQUENCE [LARGE SCALE GENOMIC DNA]</scope>
    <source>
        <strain evidence="2">JCM 9377</strain>
    </source>
</reference>
<dbReference type="RefSeq" id="WP_344832475.1">
    <property type="nucleotide sequence ID" value="NZ_BAAAUV010000013.1"/>
</dbReference>
<keyword evidence="2" id="KW-1185">Reference proteome</keyword>
<name>A0ABP6QHT7_9ACTN</name>
<gene>
    <name evidence="1" type="ORF">GCM10010468_49340</name>
</gene>
<dbReference type="EMBL" id="BAAAUV010000013">
    <property type="protein sequence ID" value="GAA3223093.1"/>
    <property type="molecule type" value="Genomic_DNA"/>
</dbReference>
<dbReference type="Proteomes" id="UP001501237">
    <property type="component" value="Unassembled WGS sequence"/>
</dbReference>
<proteinExistence type="predicted"/>
<sequence length="71" mass="7943">MTANPSTPPPCSSCGKPKPVGAYLCRECWWTLPARTRSRLNRRDDLAMRRLADLHAALQKGTALHKIQVTQ</sequence>
<comment type="caution">
    <text evidence="1">The sequence shown here is derived from an EMBL/GenBank/DDBJ whole genome shotgun (WGS) entry which is preliminary data.</text>
</comment>
<evidence type="ECO:0000313" key="2">
    <source>
        <dbReference type="Proteomes" id="UP001501237"/>
    </source>
</evidence>
<organism evidence="1 2">
    <name type="scientific">Actinocorallia longicatena</name>
    <dbReference type="NCBI Taxonomy" id="111803"/>
    <lineage>
        <taxon>Bacteria</taxon>
        <taxon>Bacillati</taxon>
        <taxon>Actinomycetota</taxon>
        <taxon>Actinomycetes</taxon>
        <taxon>Streptosporangiales</taxon>
        <taxon>Thermomonosporaceae</taxon>
        <taxon>Actinocorallia</taxon>
    </lineage>
</organism>
<protein>
    <submittedName>
        <fullName evidence="1">Uncharacterized protein</fullName>
    </submittedName>
</protein>
<accession>A0ABP6QHT7</accession>